<dbReference type="EC" id="2.7.1.148" evidence="2 10"/>
<organism evidence="13 14">
    <name type="scientific">Dongia sedimenti</name>
    <dbReference type="NCBI Taxonomy" id="3064282"/>
    <lineage>
        <taxon>Bacteria</taxon>
        <taxon>Pseudomonadati</taxon>
        <taxon>Pseudomonadota</taxon>
        <taxon>Alphaproteobacteria</taxon>
        <taxon>Rhodospirillales</taxon>
        <taxon>Dongiaceae</taxon>
        <taxon>Dongia</taxon>
    </lineage>
</organism>
<dbReference type="PANTHER" id="PTHR43527:SF2">
    <property type="entry name" value="4-DIPHOSPHOCYTIDYL-2-C-METHYL-D-ERYTHRITOL KINASE, CHLOROPLASTIC"/>
    <property type="match status" value="1"/>
</dbReference>
<dbReference type="InterPro" id="IPR036554">
    <property type="entry name" value="GHMP_kinase_C_sf"/>
</dbReference>
<dbReference type="Gene3D" id="3.30.70.890">
    <property type="entry name" value="GHMP kinase, C-terminal domain"/>
    <property type="match status" value="1"/>
</dbReference>
<evidence type="ECO:0000256" key="3">
    <source>
        <dbReference type="ARBA" id="ARBA00017473"/>
    </source>
</evidence>
<dbReference type="Proteomes" id="UP001230156">
    <property type="component" value="Unassembled WGS sequence"/>
</dbReference>
<evidence type="ECO:0000256" key="1">
    <source>
        <dbReference type="ARBA" id="ARBA00009684"/>
    </source>
</evidence>
<dbReference type="SUPFAM" id="SSF54211">
    <property type="entry name" value="Ribosomal protein S5 domain 2-like"/>
    <property type="match status" value="1"/>
</dbReference>
<evidence type="ECO:0000256" key="7">
    <source>
        <dbReference type="ARBA" id="ARBA00022840"/>
    </source>
</evidence>
<keyword evidence="7 10" id="KW-0067">ATP-binding</keyword>
<dbReference type="NCBIfam" id="TIGR00154">
    <property type="entry name" value="ispE"/>
    <property type="match status" value="1"/>
</dbReference>
<proteinExistence type="inferred from homology"/>
<name>A0ABU0YGS9_9PROT</name>
<comment type="pathway">
    <text evidence="10">Isoprenoid biosynthesis; isopentenyl diphosphate biosynthesis via DXP pathway; isopentenyl diphosphate from 1-deoxy-D-xylulose 5-phosphate: step 3/6.</text>
</comment>
<dbReference type="EMBL" id="JAUYVI010000002">
    <property type="protein sequence ID" value="MDQ7246917.1"/>
    <property type="molecule type" value="Genomic_DNA"/>
</dbReference>
<keyword evidence="4 10" id="KW-0808">Transferase</keyword>
<keyword evidence="5 10" id="KW-0547">Nucleotide-binding</keyword>
<evidence type="ECO:0000259" key="11">
    <source>
        <dbReference type="Pfam" id="PF00288"/>
    </source>
</evidence>
<dbReference type="InterPro" id="IPR020568">
    <property type="entry name" value="Ribosomal_Su5_D2-typ_SF"/>
</dbReference>
<evidence type="ECO:0000256" key="6">
    <source>
        <dbReference type="ARBA" id="ARBA00022777"/>
    </source>
</evidence>
<keyword evidence="6 10" id="KW-0418">Kinase</keyword>
<evidence type="ECO:0000256" key="10">
    <source>
        <dbReference type="HAMAP-Rule" id="MF_00061"/>
    </source>
</evidence>
<evidence type="ECO:0000256" key="8">
    <source>
        <dbReference type="ARBA" id="ARBA00023229"/>
    </source>
</evidence>
<protein>
    <recommendedName>
        <fullName evidence="3 10">4-diphosphocytidyl-2-C-methyl-D-erythritol kinase</fullName>
        <shortName evidence="10">CMK</shortName>
        <ecNumber evidence="2 10">2.7.1.148</ecNumber>
    </recommendedName>
    <alternativeName>
        <fullName evidence="9 10">4-(cytidine-5'-diphospho)-2-C-methyl-D-erythritol kinase</fullName>
    </alternativeName>
</protein>
<gene>
    <name evidence="10" type="primary">ispE</name>
    <name evidence="13" type="ORF">Q8A70_04545</name>
</gene>
<comment type="caution">
    <text evidence="13">The sequence shown here is derived from an EMBL/GenBank/DDBJ whole genome shotgun (WGS) entry which is preliminary data.</text>
</comment>
<dbReference type="RefSeq" id="WP_379954333.1">
    <property type="nucleotide sequence ID" value="NZ_JAUYVI010000002.1"/>
</dbReference>
<comment type="catalytic activity">
    <reaction evidence="10">
        <text>4-CDP-2-C-methyl-D-erythritol + ATP = 4-CDP-2-C-methyl-D-erythritol 2-phosphate + ADP + H(+)</text>
        <dbReference type="Rhea" id="RHEA:18437"/>
        <dbReference type="ChEBI" id="CHEBI:15378"/>
        <dbReference type="ChEBI" id="CHEBI:30616"/>
        <dbReference type="ChEBI" id="CHEBI:57823"/>
        <dbReference type="ChEBI" id="CHEBI:57919"/>
        <dbReference type="ChEBI" id="CHEBI:456216"/>
        <dbReference type="EC" id="2.7.1.148"/>
    </reaction>
</comment>
<dbReference type="InterPro" id="IPR013750">
    <property type="entry name" value="GHMP_kinase_C_dom"/>
</dbReference>
<reference evidence="14" key="1">
    <citation type="submission" date="2023-08" db="EMBL/GenBank/DDBJ databases">
        <title>Rhodospirillaceae gen. nov., a novel taxon isolated from the Yangtze River Yuezi River estuary sludge.</title>
        <authorList>
            <person name="Ruan L."/>
        </authorList>
    </citation>
    <scope>NUCLEOTIDE SEQUENCE [LARGE SCALE GENOMIC DNA]</scope>
    <source>
        <strain evidence="14">R-7</strain>
    </source>
</reference>
<feature type="active site" evidence="10">
    <location>
        <position position="6"/>
    </location>
</feature>
<dbReference type="Pfam" id="PF08544">
    <property type="entry name" value="GHMP_kinases_C"/>
    <property type="match status" value="1"/>
</dbReference>
<evidence type="ECO:0000313" key="14">
    <source>
        <dbReference type="Proteomes" id="UP001230156"/>
    </source>
</evidence>
<keyword evidence="14" id="KW-1185">Reference proteome</keyword>
<evidence type="ECO:0000256" key="9">
    <source>
        <dbReference type="ARBA" id="ARBA00032554"/>
    </source>
</evidence>
<comment type="similarity">
    <text evidence="1 10">Belongs to the GHMP kinase family. IspE subfamily.</text>
</comment>
<feature type="domain" description="GHMP kinase N-terminal" evidence="11">
    <location>
        <begin position="63"/>
        <end position="140"/>
    </location>
</feature>
<keyword evidence="8 10" id="KW-0414">Isoprene biosynthesis</keyword>
<evidence type="ECO:0000256" key="5">
    <source>
        <dbReference type="ARBA" id="ARBA00022741"/>
    </source>
</evidence>
<comment type="function">
    <text evidence="10">Catalyzes the phosphorylation of the position 2 hydroxy group of 4-diphosphocytidyl-2C-methyl-D-erythritol.</text>
</comment>
<evidence type="ECO:0000259" key="12">
    <source>
        <dbReference type="Pfam" id="PF08544"/>
    </source>
</evidence>
<dbReference type="InterPro" id="IPR006204">
    <property type="entry name" value="GHMP_kinase_N_dom"/>
</dbReference>
<dbReference type="Gene3D" id="3.30.230.10">
    <property type="match status" value="1"/>
</dbReference>
<dbReference type="InterPro" id="IPR014721">
    <property type="entry name" value="Ribsml_uS5_D2-typ_fold_subgr"/>
</dbReference>
<evidence type="ECO:0000313" key="13">
    <source>
        <dbReference type="EMBL" id="MDQ7246917.1"/>
    </source>
</evidence>
<dbReference type="SUPFAM" id="SSF55060">
    <property type="entry name" value="GHMP Kinase, C-terminal domain"/>
    <property type="match status" value="1"/>
</dbReference>
<feature type="binding site" evidence="10">
    <location>
        <begin position="91"/>
        <end position="101"/>
    </location>
    <ligand>
        <name>ATP</name>
        <dbReference type="ChEBI" id="CHEBI:30616"/>
    </ligand>
</feature>
<sequence length="281" mass="28266">MLARAKINLYLHVVGRRPDGFHLLDSLVVFAETGDEIEVAPADTLSLTIVGPFAGKLAADDDNLVLRAARGLRDLAGITAGAAITLAKNLPVASGIGGGSADAAATLAALTALWKIAPDRAALDRLALSLGADVPVCLAGRASFMGGIGEEIAPVGALPPAHLLLVNPGIATPTPAVFKARTGGFTAAGRWASPPSDAKALAAALQARGNDLTEAAITVTPAIRDVLAAIARTEHCLLARLSGSGATCFGIYAGAAEAEAARRAILATNPGWWAIAAPIAA</sequence>
<evidence type="ECO:0000256" key="2">
    <source>
        <dbReference type="ARBA" id="ARBA00012052"/>
    </source>
</evidence>
<dbReference type="HAMAP" id="MF_00061">
    <property type="entry name" value="IspE"/>
    <property type="match status" value="1"/>
</dbReference>
<dbReference type="PIRSF" id="PIRSF010376">
    <property type="entry name" value="IspE"/>
    <property type="match status" value="1"/>
</dbReference>
<dbReference type="InterPro" id="IPR004424">
    <property type="entry name" value="IspE"/>
</dbReference>
<dbReference type="NCBIfam" id="NF011202">
    <property type="entry name" value="PRK14608.1"/>
    <property type="match status" value="1"/>
</dbReference>
<accession>A0ABU0YGS9</accession>
<dbReference type="Pfam" id="PF00288">
    <property type="entry name" value="GHMP_kinases_N"/>
    <property type="match status" value="1"/>
</dbReference>
<dbReference type="GO" id="GO:0050515">
    <property type="term" value="F:4-(cytidine 5'-diphospho)-2-C-methyl-D-erythritol kinase activity"/>
    <property type="evidence" value="ECO:0007669"/>
    <property type="project" value="UniProtKB-EC"/>
</dbReference>
<feature type="domain" description="GHMP kinase C-terminal" evidence="12">
    <location>
        <begin position="198"/>
        <end position="267"/>
    </location>
</feature>
<feature type="active site" evidence="10">
    <location>
        <position position="133"/>
    </location>
</feature>
<evidence type="ECO:0000256" key="4">
    <source>
        <dbReference type="ARBA" id="ARBA00022679"/>
    </source>
</evidence>
<dbReference type="PANTHER" id="PTHR43527">
    <property type="entry name" value="4-DIPHOSPHOCYTIDYL-2-C-METHYL-D-ERYTHRITOL KINASE, CHLOROPLASTIC"/>
    <property type="match status" value="1"/>
</dbReference>